<reference evidence="1" key="1">
    <citation type="journal article" date="2023" name="Mol. Phylogenet. Evol.">
        <title>Genome-scale phylogeny and comparative genomics of the fungal order Sordariales.</title>
        <authorList>
            <person name="Hensen N."/>
            <person name="Bonometti L."/>
            <person name="Westerberg I."/>
            <person name="Brannstrom I.O."/>
            <person name="Guillou S."/>
            <person name="Cros-Aarteil S."/>
            <person name="Calhoun S."/>
            <person name="Haridas S."/>
            <person name="Kuo A."/>
            <person name="Mondo S."/>
            <person name="Pangilinan J."/>
            <person name="Riley R."/>
            <person name="LaButti K."/>
            <person name="Andreopoulos B."/>
            <person name="Lipzen A."/>
            <person name="Chen C."/>
            <person name="Yan M."/>
            <person name="Daum C."/>
            <person name="Ng V."/>
            <person name="Clum A."/>
            <person name="Steindorff A."/>
            <person name="Ohm R.A."/>
            <person name="Martin F."/>
            <person name="Silar P."/>
            <person name="Natvig D.O."/>
            <person name="Lalanne C."/>
            <person name="Gautier V."/>
            <person name="Ament-Velasquez S.L."/>
            <person name="Kruys A."/>
            <person name="Hutchinson M.I."/>
            <person name="Powell A.J."/>
            <person name="Barry K."/>
            <person name="Miller A.N."/>
            <person name="Grigoriev I.V."/>
            <person name="Debuchy R."/>
            <person name="Gladieux P."/>
            <person name="Hiltunen Thoren M."/>
            <person name="Johannesson H."/>
        </authorList>
    </citation>
    <scope>NUCLEOTIDE SEQUENCE</scope>
    <source>
        <strain evidence="1">CBS 314.62</strain>
    </source>
</reference>
<organism evidence="1 2">
    <name type="scientific">Podospora appendiculata</name>
    <dbReference type="NCBI Taxonomy" id="314037"/>
    <lineage>
        <taxon>Eukaryota</taxon>
        <taxon>Fungi</taxon>
        <taxon>Dikarya</taxon>
        <taxon>Ascomycota</taxon>
        <taxon>Pezizomycotina</taxon>
        <taxon>Sordariomycetes</taxon>
        <taxon>Sordariomycetidae</taxon>
        <taxon>Sordariales</taxon>
        <taxon>Podosporaceae</taxon>
        <taxon>Podospora</taxon>
    </lineage>
</organism>
<accession>A0AAE0XHA6</accession>
<proteinExistence type="predicted"/>
<dbReference type="EMBL" id="JAULSO010000001">
    <property type="protein sequence ID" value="KAK3693449.1"/>
    <property type="molecule type" value="Genomic_DNA"/>
</dbReference>
<protein>
    <submittedName>
        <fullName evidence="1">Uncharacterized protein</fullName>
    </submittedName>
</protein>
<gene>
    <name evidence="1" type="ORF">B0T22DRAFT_40596</name>
</gene>
<reference evidence="1" key="2">
    <citation type="submission" date="2023-06" db="EMBL/GenBank/DDBJ databases">
        <authorList>
            <consortium name="Lawrence Berkeley National Laboratory"/>
            <person name="Haridas S."/>
            <person name="Hensen N."/>
            <person name="Bonometti L."/>
            <person name="Westerberg I."/>
            <person name="Brannstrom I.O."/>
            <person name="Guillou S."/>
            <person name="Cros-Aarteil S."/>
            <person name="Calhoun S."/>
            <person name="Kuo A."/>
            <person name="Mondo S."/>
            <person name="Pangilinan J."/>
            <person name="Riley R."/>
            <person name="Labutti K."/>
            <person name="Andreopoulos B."/>
            <person name="Lipzen A."/>
            <person name="Chen C."/>
            <person name="Yanf M."/>
            <person name="Daum C."/>
            <person name="Ng V."/>
            <person name="Clum A."/>
            <person name="Steindorff A."/>
            <person name="Ohm R."/>
            <person name="Martin F."/>
            <person name="Silar P."/>
            <person name="Natvig D."/>
            <person name="Lalanne C."/>
            <person name="Gautier V."/>
            <person name="Ament-Velasquez S.L."/>
            <person name="Kruys A."/>
            <person name="Hutchinson M.I."/>
            <person name="Powell A.J."/>
            <person name="Barry K."/>
            <person name="Miller A.N."/>
            <person name="Grigoriev I.V."/>
            <person name="Debuchy R."/>
            <person name="Gladieux P."/>
            <person name="Thoren M.H."/>
            <person name="Johannesson H."/>
        </authorList>
    </citation>
    <scope>NUCLEOTIDE SEQUENCE</scope>
    <source>
        <strain evidence="1">CBS 314.62</strain>
    </source>
</reference>
<dbReference type="Proteomes" id="UP001270362">
    <property type="component" value="Unassembled WGS sequence"/>
</dbReference>
<sequence length="264" mass="29625">MSSPTLPPRFEIRKLEPKHLTWAQAIVTWTNSYKSPVWTPIYTDMPRNAYMLYNTSAYFVNHGITSGHSWGVFDTEYEYKHPESAQAGGRLLWDPSDMSATEDDLLDQMDFPLVSVGLAYDGINEIDMAQMTVMMEALPLLGTLFHTLETRDQRDPASWKPKAAGEVLLRNGTSTRGRYEGMGLAKALAHFIMRDAAAKGFRAIQIETANRAVEHIWLNPPPPFKGEIVSTLHTGEFEEEVDGVKVKPFAPSSVLCTKIYLTLV</sequence>
<dbReference type="AlphaFoldDB" id="A0AAE0XHA6"/>
<comment type="caution">
    <text evidence="1">The sequence shown here is derived from an EMBL/GenBank/DDBJ whole genome shotgun (WGS) entry which is preliminary data.</text>
</comment>
<name>A0AAE0XHA6_9PEZI</name>
<evidence type="ECO:0000313" key="1">
    <source>
        <dbReference type="EMBL" id="KAK3693449.1"/>
    </source>
</evidence>
<keyword evidence="2" id="KW-1185">Reference proteome</keyword>
<evidence type="ECO:0000313" key="2">
    <source>
        <dbReference type="Proteomes" id="UP001270362"/>
    </source>
</evidence>